<organism evidence="5 6">
    <name type="scientific">Dentipellis fragilis</name>
    <dbReference type="NCBI Taxonomy" id="205917"/>
    <lineage>
        <taxon>Eukaryota</taxon>
        <taxon>Fungi</taxon>
        <taxon>Dikarya</taxon>
        <taxon>Basidiomycota</taxon>
        <taxon>Agaricomycotina</taxon>
        <taxon>Agaricomycetes</taxon>
        <taxon>Russulales</taxon>
        <taxon>Hericiaceae</taxon>
        <taxon>Dentipellis</taxon>
    </lineage>
</organism>
<evidence type="ECO:0008006" key="7">
    <source>
        <dbReference type="Google" id="ProtNLM"/>
    </source>
</evidence>
<dbReference type="OrthoDB" id="274752at2759"/>
<dbReference type="Pfam" id="PF00366">
    <property type="entry name" value="Ribosomal_S17"/>
    <property type="match status" value="1"/>
</dbReference>
<evidence type="ECO:0000256" key="2">
    <source>
        <dbReference type="ARBA" id="ARBA00022980"/>
    </source>
</evidence>
<evidence type="ECO:0000313" key="6">
    <source>
        <dbReference type="Proteomes" id="UP000298327"/>
    </source>
</evidence>
<dbReference type="GO" id="GO:0005739">
    <property type="term" value="C:mitochondrion"/>
    <property type="evidence" value="ECO:0007669"/>
    <property type="project" value="TreeGrafter"/>
</dbReference>
<dbReference type="Gene3D" id="2.40.50.140">
    <property type="entry name" value="Nucleic acid-binding proteins"/>
    <property type="match status" value="1"/>
</dbReference>
<sequence length="109" mass="11999">MSLSGLVTKVGFMNKTATVTVSRWVVHKQTGKRLIRSKKFLVHDEMNQLRMEDSVLIQNCPPISARKRFTLRKVTSSPEAEREEAHARLAAEAAAAASGSSQPENVAHA</sequence>
<dbReference type="Proteomes" id="UP000298327">
    <property type="component" value="Unassembled WGS sequence"/>
</dbReference>
<evidence type="ECO:0000256" key="3">
    <source>
        <dbReference type="ARBA" id="ARBA00023274"/>
    </source>
</evidence>
<dbReference type="SUPFAM" id="SSF50249">
    <property type="entry name" value="Nucleic acid-binding proteins"/>
    <property type="match status" value="1"/>
</dbReference>
<dbReference type="InterPro" id="IPR000266">
    <property type="entry name" value="Ribosomal_uS17"/>
</dbReference>
<dbReference type="GO" id="GO:0005840">
    <property type="term" value="C:ribosome"/>
    <property type="evidence" value="ECO:0007669"/>
    <property type="project" value="UniProtKB-KW"/>
</dbReference>
<feature type="region of interest" description="Disordered" evidence="4">
    <location>
        <begin position="74"/>
        <end position="109"/>
    </location>
</feature>
<accession>A0A4Y9ZEC8</accession>
<comment type="caution">
    <text evidence="5">The sequence shown here is derived from an EMBL/GenBank/DDBJ whole genome shotgun (WGS) entry which is preliminary data.</text>
</comment>
<dbReference type="GO" id="GO:1990904">
    <property type="term" value="C:ribonucleoprotein complex"/>
    <property type="evidence" value="ECO:0007669"/>
    <property type="project" value="UniProtKB-KW"/>
</dbReference>
<dbReference type="GO" id="GO:0003735">
    <property type="term" value="F:structural constituent of ribosome"/>
    <property type="evidence" value="ECO:0007669"/>
    <property type="project" value="InterPro"/>
</dbReference>
<dbReference type="AlphaFoldDB" id="A0A4Y9ZEC8"/>
<protein>
    <recommendedName>
        <fullName evidence="7">Nucleic acid-binding protein</fullName>
    </recommendedName>
</protein>
<dbReference type="PANTHER" id="PTHR10744">
    <property type="entry name" value="40S RIBOSOMAL PROTEIN S11 FAMILY MEMBER"/>
    <property type="match status" value="1"/>
</dbReference>
<proteinExistence type="inferred from homology"/>
<gene>
    <name evidence="5" type="ORF">EVG20_g1227</name>
</gene>
<dbReference type="STRING" id="205917.A0A4Y9ZEC8"/>
<dbReference type="InterPro" id="IPR012340">
    <property type="entry name" value="NA-bd_OB-fold"/>
</dbReference>
<evidence type="ECO:0000313" key="5">
    <source>
        <dbReference type="EMBL" id="TFY71769.1"/>
    </source>
</evidence>
<evidence type="ECO:0000256" key="4">
    <source>
        <dbReference type="SAM" id="MobiDB-lite"/>
    </source>
</evidence>
<keyword evidence="2" id="KW-0689">Ribosomal protein</keyword>
<reference evidence="5 6" key="1">
    <citation type="submission" date="2019-02" db="EMBL/GenBank/DDBJ databases">
        <title>Genome sequencing of the rare red list fungi Dentipellis fragilis.</title>
        <authorList>
            <person name="Buettner E."/>
            <person name="Kellner H."/>
        </authorList>
    </citation>
    <scope>NUCLEOTIDE SEQUENCE [LARGE SCALE GENOMIC DNA]</scope>
    <source>
        <strain evidence="5 6">DSM 105465</strain>
    </source>
</reference>
<dbReference type="EMBL" id="SEOQ01000037">
    <property type="protein sequence ID" value="TFY71769.1"/>
    <property type="molecule type" value="Genomic_DNA"/>
</dbReference>
<dbReference type="GO" id="GO:0006412">
    <property type="term" value="P:translation"/>
    <property type="evidence" value="ECO:0007669"/>
    <property type="project" value="InterPro"/>
</dbReference>
<feature type="compositionally biased region" description="Basic and acidic residues" evidence="4">
    <location>
        <begin position="79"/>
        <end position="89"/>
    </location>
</feature>
<evidence type="ECO:0000256" key="1">
    <source>
        <dbReference type="ARBA" id="ARBA00010254"/>
    </source>
</evidence>
<dbReference type="CDD" id="cd00364">
    <property type="entry name" value="Ribosomal_uS17"/>
    <property type="match status" value="1"/>
</dbReference>
<dbReference type="PANTHER" id="PTHR10744:SF1">
    <property type="entry name" value="SMALL RIBOSOMAL SUBUNIT PROTEIN US17M"/>
    <property type="match status" value="1"/>
</dbReference>
<keyword evidence="3" id="KW-0687">Ribonucleoprotein</keyword>
<comment type="similarity">
    <text evidence="1">Belongs to the universal ribosomal protein uS17 family.</text>
</comment>
<name>A0A4Y9ZEC8_9AGAM</name>
<feature type="compositionally biased region" description="Polar residues" evidence="4">
    <location>
        <begin position="98"/>
        <end position="109"/>
    </location>
</feature>
<keyword evidence="6" id="KW-1185">Reference proteome</keyword>